<dbReference type="SUPFAM" id="SSF52540">
    <property type="entry name" value="P-loop containing nucleoside triphosphate hydrolases"/>
    <property type="match status" value="1"/>
</dbReference>
<keyword evidence="5" id="KW-0547">Nucleotide-binding</keyword>
<dbReference type="STRING" id="1165861.A0A0L0URD5"/>
<evidence type="ECO:0000256" key="3">
    <source>
        <dbReference type="ARBA" id="ARBA00022448"/>
    </source>
</evidence>
<evidence type="ECO:0000313" key="21">
    <source>
        <dbReference type="EMBL" id="KNE89638.1"/>
    </source>
</evidence>
<evidence type="ECO:0000256" key="16">
    <source>
        <dbReference type="ARBA" id="ARBA00045666"/>
    </source>
</evidence>
<evidence type="ECO:0000259" key="20">
    <source>
        <dbReference type="PROSITE" id="PS50929"/>
    </source>
</evidence>
<evidence type="ECO:0000256" key="14">
    <source>
        <dbReference type="ARBA" id="ARBA00039906"/>
    </source>
</evidence>
<evidence type="ECO:0000256" key="18">
    <source>
        <dbReference type="SAM" id="Phobius"/>
    </source>
</evidence>
<dbReference type="PROSITE" id="PS50929">
    <property type="entry name" value="ABC_TM1F"/>
    <property type="match status" value="1"/>
</dbReference>
<dbReference type="PANTHER" id="PTHR24221">
    <property type="entry name" value="ATP-BINDING CASSETTE SUB-FAMILY B"/>
    <property type="match status" value="1"/>
</dbReference>
<dbReference type="InterPro" id="IPR003439">
    <property type="entry name" value="ABC_transporter-like_ATP-bd"/>
</dbReference>
<dbReference type="SMART" id="SM00382">
    <property type="entry name" value="AAA"/>
    <property type="match status" value="1"/>
</dbReference>
<comment type="caution">
    <text evidence="21">The sequence shown here is derived from an EMBL/GenBank/DDBJ whole genome shotgun (WGS) entry which is preliminary data.</text>
</comment>
<dbReference type="GO" id="GO:0016887">
    <property type="term" value="F:ATP hydrolysis activity"/>
    <property type="evidence" value="ECO:0007669"/>
    <property type="project" value="InterPro"/>
</dbReference>
<dbReference type="PANTHER" id="PTHR24221:SF402">
    <property type="entry name" value="IRON-SULFUR CLUSTERS TRANSPORTER ABCB7, MITOCHONDRIAL"/>
    <property type="match status" value="1"/>
</dbReference>
<evidence type="ECO:0000256" key="7">
    <source>
        <dbReference type="ARBA" id="ARBA00022840"/>
    </source>
</evidence>
<dbReference type="GO" id="GO:0005524">
    <property type="term" value="F:ATP binding"/>
    <property type="evidence" value="ECO:0007669"/>
    <property type="project" value="UniProtKB-KW"/>
</dbReference>
<dbReference type="InterPro" id="IPR017871">
    <property type="entry name" value="ABC_transporter-like_CS"/>
</dbReference>
<feature type="transmembrane region" description="Helical" evidence="18">
    <location>
        <begin position="289"/>
        <end position="309"/>
    </location>
</feature>
<evidence type="ECO:0000256" key="9">
    <source>
        <dbReference type="ARBA" id="ARBA00022967"/>
    </source>
</evidence>
<evidence type="ECO:0000256" key="5">
    <source>
        <dbReference type="ARBA" id="ARBA00022741"/>
    </source>
</evidence>
<dbReference type="InterPro" id="IPR003593">
    <property type="entry name" value="AAA+_ATPase"/>
</dbReference>
<evidence type="ECO:0000256" key="13">
    <source>
        <dbReference type="ARBA" id="ARBA00024363"/>
    </source>
</evidence>
<feature type="region of interest" description="Disordered" evidence="17">
    <location>
        <begin position="84"/>
        <end position="115"/>
    </location>
</feature>
<feature type="domain" description="ABC transporter" evidence="19">
    <location>
        <begin position="467"/>
        <end position="703"/>
    </location>
</feature>
<feature type="transmembrane region" description="Helical" evidence="18">
    <location>
        <begin position="182"/>
        <end position="202"/>
    </location>
</feature>
<comment type="subunit">
    <text evidence="2">Homodimer.</text>
</comment>
<dbReference type="GO" id="GO:0006879">
    <property type="term" value="P:intracellular iron ion homeostasis"/>
    <property type="evidence" value="ECO:0007669"/>
    <property type="project" value="TreeGrafter"/>
</dbReference>
<feature type="domain" description="ABC transmembrane type-1" evidence="20">
    <location>
        <begin position="142"/>
        <end position="432"/>
    </location>
</feature>
<evidence type="ECO:0000256" key="12">
    <source>
        <dbReference type="ARBA" id="ARBA00023136"/>
    </source>
</evidence>
<keyword evidence="4 18" id="KW-0812">Transmembrane</keyword>
<reference evidence="22" key="1">
    <citation type="submission" date="2014-03" db="EMBL/GenBank/DDBJ databases">
        <title>The Genome Sequence of Puccinia striiformis f. sp. tritici PST-78.</title>
        <authorList>
            <consortium name="The Broad Institute Genome Sequencing Platform"/>
            <person name="Cuomo C."/>
            <person name="Hulbert S."/>
            <person name="Chen X."/>
            <person name="Walker B."/>
            <person name="Young S.K."/>
            <person name="Zeng Q."/>
            <person name="Gargeya S."/>
            <person name="Fitzgerald M."/>
            <person name="Haas B."/>
            <person name="Abouelleil A."/>
            <person name="Alvarado L."/>
            <person name="Arachchi H.M."/>
            <person name="Berlin A.M."/>
            <person name="Chapman S.B."/>
            <person name="Goldberg J."/>
            <person name="Griggs A."/>
            <person name="Gujja S."/>
            <person name="Hansen M."/>
            <person name="Howarth C."/>
            <person name="Imamovic A."/>
            <person name="Larimer J."/>
            <person name="McCowan C."/>
            <person name="Montmayeur A."/>
            <person name="Murphy C."/>
            <person name="Neiman D."/>
            <person name="Pearson M."/>
            <person name="Priest M."/>
            <person name="Roberts A."/>
            <person name="Saif S."/>
            <person name="Shea T."/>
            <person name="Sisk P."/>
            <person name="Sykes S."/>
            <person name="Wortman J."/>
            <person name="Nusbaum C."/>
            <person name="Birren B."/>
        </authorList>
    </citation>
    <scope>NUCLEOTIDE SEQUENCE [LARGE SCALE GENOMIC DNA]</scope>
    <source>
        <strain evidence="22">race PST-78</strain>
    </source>
</reference>
<gene>
    <name evidence="21" type="ORF">PSTG_16902</name>
</gene>
<dbReference type="InterPro" id="IPR036640">
    <property type="entry name" value="ABC1_TM_sf"/>
</dbReference>
<dbReference type="Pfam" id="PF00664">
    <property type="entry name" value="ABC_membrane"/>
    <property type="match status" value="1"/>
</dbReference>
<evidence type="ECO:0000256" key="10">
    <source>
        <dbReference type="ARBA" id="ARBA00022989"/>
    </source>
</evidence>
<keyword evidence="10 18" id="KW-1133">Transmembrane helix</keyword>
<dbReference type="InterPro" id="IPR039421">
    <property type="entry name" value="Type_1_exporter"/>
</dbReference>
<keyword evidence="11" id="KW-0496">Mitochondrion</keyword>
<comment type="function">
    <text evidence="16">Performs an essential function in the generation of cytoplasmic iron-sulfur proteins by mediating the ATP-dependent export of Fe/S cluster precursors synthesized by NFS1 and other mitochondrial proteins. Hydrolyzes ATP. Binds glutathione and may function by transporting a glutathione-conjugated iron-sulfur compound.</text>
</comment>
<keyword evidence="8" id="KW-0809">Transit peptide</keyword>
<protein>
    <recommendedName>
        <fullName evidence="14">Iron-sulfur clusters transporter ATM1, mitochondrial</fullName>
    </recommendedName>
    <alternativeName>
        <fullName evidence="15">Iron-sulfur clusters transporter atm1, mitochondrial</fullName>
    </alternativeName>
</protein>
<sequence length="723" mass="80493">MMLRTFDPAITRQLSRSRCQCGIPNISSGSRLSIHSGSNPYKTLAYYRQFNGIQRSPDNQTQVFNLNNQTILQGTPLLSIRSRRNFSSKNDPGPASITKGTPSKPASKSPSPTTHKEDWKIISHLLPNIWPKDDRTTKIRVVTALVLLAGGKILNVQVPFLFKHIIDTLSIPLDPSTAPGAWTVVGTMIAGYGLARISSAIFSELRSAIFTNVAQSAIRRVARSVFSHLLNVDVGFHLRNQTGGLTRAIDRGTKGVSFMLSSIVFHVVPTALEISIVCSVLTYNFGASYAGIALATMLAYSWFTIRTTAWRLQFRKRANEADNRAASVLIDSLSNYETVKHFNNEKYEIEQYDRALEGYEKATIEIYKSLAYLNIGQSMIFSLSLTAMMYMAAQGVLNGLMTVGDLVMINQLVFQLSLPLNFLGSVYRDLRQSLIDMQTLFNLQQTDLIIKDKPDARPLQIRQGGEIRFENVTFQYTSSGAILKNISFVIPAGKKVALVGPSGCGKSTLFKLCFRFYDIEEGRILIDSQDIRDVTLSSLRSHIGIVPQDSSLFNSDVMHNIRYGRLGASDEEVQKVARLAKLDKSIEKWPSGWESLVGERGLMISGGERQRLAIARSMLKDPSILFFDEATSALDVHTEQELIRNISENLLNKHRTSVFIAHRLKTISDADLIIVLNEGKVVEQGNHEDLMNIENGTYRGMWLSQSVAPTENLKGKIDDTITP</sequence>
<name>A0A0L0URD5_9BASI</name>
<evidence type="ECO:0000256" key="15">
    <source>
        <dbReference type="ARBA" id="ARBA00040792"/>
    </source>
</evidence>
<evidence type="ECO:0000259" key="19">
    <source>
        <dbReference type="PROSITE" id="PS50893"/>
    </source>
</evidence>
<dbReference type="GO" id="GO:0140466">
    <property type="term" value="P:iron-sulfur cluster export from the mitochondrion"/>
    <property type="evidence" value="ECO:0007669"/>
    <property type="project" value="UniProtKB-ARBA"/>
</dbReference>
<dbReference type="AlphaFoldDB" id="A0A0L0URD5"/>
<dbReference type="Pfam" id="PF00005">
    <property type="entry name" value="ABC_tran"/>
    <property type="match status" value="1"/>
</dbReference>
<comment type="similarity">
    <text evidence="13">Belongs to the ABC transporter superfamily. ABCB family. Heavy Metal importer (TC 3.A.1.210) subfamily.</text>
</comment>
<dbReference type="Gene3D" id="3.40.50.300">
    <property type="entry name" value="P-loop containing nucleotide triphosphate hydrolases"/>
    <property type="match status" value="1"/>
</dbReference>
<keyword evidence="3" id="KW-0813">Transport</keyword>
<dbReference type="CDD" id="cd18582">
    <property type="entry name" value="ABC_6TM_ATM1_ABCB7"/>
    <property type="match status" value="1"/>
</dbReference>
<keyword evidence="12 18" id="KW-0472">Membrane</keyword>
<dbReference type="GO" id="GO:0140359">
    <property type="term" value="F:ABC-type transporter activity"/>
    <property type="evidence" value="ECO:0007669"/>
    <property type="project" value="InterPro"/>
</dbReference>
<keyword evidence="22" id="KW-1185">Reference proteome</keyword>
<keyword evidence="9" id="KW-1278">Translocase</keyword>
<keyword evidence="6" id="KW-0999">Mitochondrion inner membrane</keyword>
<dbReference type="InterPro" id="IPR011527">
    <property type="entry name" value="ABC1_TM_dom"/>
</dbReference>
<evidence type="ECO:0000256" key="17">
    <source>
        <dbReference type="SAM" id="MobiDB-lite"/>
    </source>
</evidence>
<dbReference type="Gene3D" id="1.20.1560.10">
    <property type="entry name" value="ABC transporter type 1, transmembrane domain"/>
    <property type="match status" value="1"/>
</dbReference>
<evidence type="ECO:0000256" key="11">
    <source>
        <dbReference type="ARBA" id="ARBA00023128"/>
    </source>
</evidence>
<dbReference type="GO" id="GO:0005743">
    <property type="term" value="C:mitochondrial inner membrane"/>
    <property type="evidence" value="ECO:0007669"/>
    <property type="project" value="UniProtKB-SubCell"/>
</dbReference>
<dbReference type="InterPro" id="IPR027417">
    <property type="entry name" value="P-loop_NTPase"/>
</dbReference>
<evidence type="ECO:0000256" key="8">
    <source>
        <dbReference type="ARBA" id="ARBA00022946"/>
    </source>
</evidence>
<evidence type="ECO:0000313" key="22">
    <source>
        <dbReference type="Proteomes" id="UP000054564"/>
    </source>
</evidence>
<proteinExistence type="inferred from homology"/>
<feature type="transmembrane region" description="Helical" evidence="18">
    <location>
        <begin position="141"/>
        <end position="162"/>
    </location>
</feature>
<dbReference type="OrthoDB" id="6500128at2759"/>
<accession>A0A0L0URD5</accession>
<dbReference type="PROSITE" id="PS00211">
    <property type="entry name" value="ABC_TRANSPORTER_1"/>
    <property type="match status" value="1"/>
</dbReference>
<dbReference type="FunFam" id="3.40.50.300:FF:000287">
    <property type="entry name" value="Multidrug ABC transporter ATP-binding protein"/>
    <property type="match status" value="1"/>
</dbReference>
<dbReference type="Proteomes" id="UP000054564">
    <property type="component" value="Unassembled WGS sequence"/>
</dbReference>
<organism evidence="21 22">
    <name type="scientific">Puccinia striiformis f. sp. tritici PST-78</name>
    <dbReference type="NCBI Taxonomy" id="1165861"/>
    <lineage>
        <taxon>Eukaryota</taxon>
        <taxon>Fungi</taxon>
        <taxon>Dikarya</taxon>
        <taxon>Basidiomycota</taxon>
        <taxon>Pucciniomycotina</taxon>
        <taxon>Pucciniomycetes</taxon>
        <taxon>Pucciniales</taxon>
        <taxon>Pucciniaceae</taxon>
        <taxon>Puccinia</taxon>
    </lineage>
</organism>
<comment type="subcellular location">
    <subcellularLocation>
        <location evidence="1">Mitochondrion inner membrane</location>
        <topology evidence="1">Multi-pass membrane protein</topology>
    </subcellularLocation>
</comment>
<feature type="compositionally biased region" description="Low complexity" evidence="17">
    <location>
        <begin position="98"/>
        <end position="113"/>
    </location>
</feature>
<dbReference type="PROSITE" id="PS50893">
    <property type="entry name" value="ABC_TRANSPORTER_2"/>
    <property type="match status" value="1"/>
</dbReference>
<dbReference type="SUPFAM" id="SSF90123">
    <property type="entry name" value="ABC transporter transmembrane region"/>
    <property type="match status" value="1"/>
</dbReference>
<evidence type="ECO:0000256" key="6">
    <source>
        <dbReference type="ARBA" id="ARBA00022792"/>
    </source>
</evidence>
<feature type="transmembrane region" description="Helical" evidence="18">
    <location>
        <begin position="256"/>
        <end position="283"/>
    </location>
</feature>
<evidence type="ECO:0000256" key="4">
    <source>
        <dbReference type="ARBA" id="ARBA00022692"/>
    </source>
</evidence>
<evidence type="ECO:0000256" key="2">
    <source>
        <dbReference type="ARBA" id="ARBA00011738"/>
    </source>
</evidence>
<keyword evidence="7" id="KW-0067">ATP-binding</keyword>
<evidence type="ECO:0000256" key="1">
    <source>
        <dbReference type="ARBA" id="ARBA00004448"/>
    </source>
</evidence>
<dbReference type="EMBL" id="AJIL01000312">
    <property type="protein sequence ID" value="KNE89638.1"/>
    <property type="molecule type" value="Genomic_DNA"/>
</dbReference>
<dbReference type="FunFam" id="1.20.1560.10:FF:000004">
    <property type="entry name" value="ATP-binding cassette sub-family B member 7"/>
    <property type="match status" value="1"/>
</dbReference>
<feature type="transmembrane region" description="Helical" evidence="18">
    <location>
        <begin position="370"/>
        <end position="392"/>
    </location>
</feature>